<feature type="region of interest" description="Disordered" evidence="1">
    <location>
        <begin position="145"/>
        <end position="197"/>
    </location>
</feature>
<accession>A0A0E0P6Y8</accession>
<reference evidence="3" key="1">
    <citation type="submission" date="2013-06" db="EMBL/GenBank/DDBJ databases">
        <authorList>
            <person name="Zhao Q."/>
        </authorList>
    </citation>
    <scope>NUCLEOTIDE SEQUENCE</scope>
    <source>
        <strain evidence="3">cv. W1943</strain>
    </source>
</reference>
<protein>
    <submittedName>
        <fullName evidence="2">Uncharacterized protein</fullName>
    </submittedName>
</protein>
<dbReference type="Gramene" id="ORUFI04G07690.1">
    <property type="protein sequence ID" value="ORUFI04G07690.1"/>
    <property type="gene ID" value="ORUFI04G07690"/>
</dbReference>
<dbReference type="HOGENOM" id="CLU_1386189_0_0_1"/>
<evidence type="ECO:0000313" key="2">
    <source>
        <dbReference type="EnsemblPlants" id="ORUFI04G07690.1"/>
    </source>
</evidence>
<sequence>MPSPPQHPPPLPAAAAAAVARHRRPHRRRFLANRPHSSHRLGSRLTVAVDSSPTATPAAASTVTALAVTIAAAASPPAPASLAASRCRHLPPLAAVITTNRRQPAVDQIWSPLQTPTSRSCHHPPPPPSFPAAGCCSPISGRPRRRSGHSRCCFERCPQPPGVGGGEAGEEALKGKKAAMASPPELPGEDDARGETY</sequence>
<dbReference type="AlphaFoldDB" id="A0A0E0P6Y8"/>
<keyword evidence="3" id="KW-1185">Reference proteome</keyword>
<organism evidence="2 3">
    <name type="scientific">Oryza rufipogon</name>
    <name type="common">Brownbeard rice</name>
    <name type="synonym">Asian wild rice</name>
    <dbReference type="NCBI Taxonomy" id="4529"/>
    <lineage>
        <taxon>Eukaryota</taxon>
        <taxon>Viridiplantae</taxon>
        <taxon>Streptophyta</taxon>
        <taxon>Embryophyta</taxon>
        <taxon>Tracheophyta</taxon>
        <taxon>Spermatophyta</taxon>
        <taxon>Magnoliopsida</taxon>
        <taxon>Liliopsida</taxon>
        <taxon>Poales</taxon>
        <taxon>Poaceae</taxon>
        <taxon>BOP clade</taxon>
        <taxon>Oryzoideae</taxon>
        <taxon>Oryzeae</taxon>
        <taxon>Oryzinae</taxon>
        <taxon>Oryza</taxon>
    </lineage>
</organism>
<evidence type="ECO:0000313" key="3">
    <source>
        <dbReference type="Proteomes" id="UP000008022"/>
    </source>
</evidence>
<dbReference type="EnsemblPlants" id="ORUFI04G07690.1">
    <property type="protein sequence ID" value="ORUFI04G07690.1"/>
    <property type="gene ID" value="ORUFI04G07690"/>
</dbReference>
<evidence type="ECO:0000256" key="1">
    <source>
        <dbReference type="SAM" id="MobiDB-lite"/>
    </source>
</evidence>
<proteinExistence type="predicted"/>
<feature type="compositionally biased region" description="Pro residues" evidence="1">
    <location>
        <begin position="1"/>
        <end position="12"/>
    </location>
</feature>
<name>A0A0E0P6Y8_ORYRU</name>
<reference evidence="2" key="2">
    <citation type="submission" date="2015-06" db="UniProtKB">
        <authorList>
            <consortium name="EnsemblPlants"/>
        </authorList>
    </citation>
    <scope>IDENTIFICATION</scope>
</reference>
<dbReference type="Proteomes" id="UP000008022">
    <property type="component" value="Unassembled WGS sequence"/>
</dbReference>
<dbReference type="OMA" id="RCCFERC"/>
<feature type="region of interest" description="Disordered" evidence="1">
    <location>
        <begin position="1"/>
        <end position="24"/>
    </location>
</feature>